<organism evidence="1 2">
    <name type="scientific">Haloferax larsenii</name>
    <dbReference type="NCBI Taxonomy" id="302484"/>
    <lineage>
        <taxon>Archaea</taxon>
        <taxon>Methanobacteriati</taxon>
        <taxon>Methanobacteriota</taxon>
        <taxon>Stenosarchaea group</taxon>
        <taxon>Halobacteria</taxon>
        <taxon>Halobacteriales</taxon>
        <taxon>Haloferacaceae</taxon>
        <taxon>Haloferax</taxon>
    </lineage>
</organism>
<sequence length="132" mass="13475">MSLSSQRRGQLSPTSALVGLVVVCAAISGYATVLDRSLPTADRDLAPSALTAVESALADDSGVVEVSRLSAGLDACPTGYSCRLVVAVGDERRVAGAEVPEGTTTDTASTQVSVRSEPGHVGFGTLRVEVWA</sequence>
<evidence type="ECO:0000313" key="2">
    <source>
        <dbReference type="Proteomes" id="UP000183894"/>
    </source>
</evidence>
<dbReference type="EMBL" id="FOAD01000001">
    <property type="protein sequence ID" value="SEK40355.1"/>
    <property type="molecule type" value="Genomic_DNA"/>
</dbReference>
<dbReference type="Proteomes" id="UP000183894">
    <property type="component" value="Unassembled WGS sequence"/>
</dbReference>
<accession>A0A1H7GWU7</accession>
<dbReference type="OrthoDB" id="308110at2157"/>
<proteinExistence type="predicted"/>
<name>A0A1H7GWU7_HALLR</name>
<reference evidence="1 2" key="1">
    <citation type="submission" date="2016-10" db="EMBL/GenBank/DDBJ databases">
        <authorList>
            <person name="de Groot N.N."/>
        </authorList>
    </citation>
    <scope>NUCLEOTIDE SEQUENCE [LARGE SCALE GENOMIC DNA]</scope>
    <source>
        <strain evidence="1 2">CDM_5</strain>
    </source>
</reference>
<gene>
    <name evidence="1" type="ORF">SAMN04488691_101371</name>
</gene>
<dbReference type="InterPro" id="IPR055709">
    <property type="entry name" value="DUF7285"/>
</dbReference>
<dbReference type="Pfam" id="PF23956">
    <property type="entry name" value="DUF7285"/>
    <property type="match status" value="1"/>
</dbReference>
<protein>
    <submittedName>
        <fullName evidence="1">Uncharacterized protein</fullName>
    </submittedName>
</protein>
<evidence type="ECO:0000313" key="1">
    <source>
        <dbReference type="EMBL" id="SEK40355.1"/>
    </source>
</evidence>
<dbReference type="AlphaFoldDB" id="A0A1H7GWU7"/>
<dbReference type="RefSeq" id="WP_074791561.1">
    <property type="nucleotide sequence ID" value="NZ_FOAD01000001.1"/>
</dbReference>